<organism evidence="8 9">
    <name type="scientific">Haliscomenobacter hydrossis (strain ATCC 27775 / DSM 1100 / LMG 10767 / O)</name>
    <dbReference type="NCBI Taxonomy" id="760192"/>
    <lineage>
        <taxon>Bacteria</taxon>
        <taxon>Pseudomonadati</taxon>
        <taxon>Bacteroidota</taxon>
        <taxon>Saprospiria</taxon>
        <taxon>Saprospirales</taxon>
        <taxon>Haliscomenobacteraceae</taxon>
        <taxon>Haliscomenobacter</taxon>
    </lineage>
</organism>
<evidence type="ECO:0000256" key="1">
    <source>
        <dbReference type="ARBA" id="ARBA00000085"/>
    </source>
</evidence>
<dbReference type="Pfam" id="PF02518">
    <property type="entry name" value="HATPase_c"/>
    <property type="match status" value="1"/>
</dbReference>
<dbReference type="PANTHER" id="PTHR43065">
    <property type="entry name" value="SENSOR HISTIDINE KINASE"/>
    <property type="match status" value="1"/>
</dbReference>
<protein>
    <recommendedName>
        <fullName evidence="2">histidine kinase</fullName>
        <ecNumber evidence="2">2.7.13.3</ecNumber>
    </recommendedName>
</protein>
<dbReference type="CDD" id="cd00082">
    <property type="entry name" value="HisKA"/>
    <property type="match status" value="1"/>
</dbReference>
<dbReference type="PROSITE" id="PS50109">
    <property type="entry name" value="HIS_KIN"/>
    <property type="match status" value="1"/>
</dbReference>
<evidence type="ECO:0000313" key="9">
    <source>
        <dbReference type="Proteomes" id="UP000008461"/>
    </source>
</evidence>
<reference key="2">
    <citation type="submission" date="2011-04" db="EMBL/GenBank/DDBJ databases">
        <title>Complete sequence of chromosome of Haliscomenobacter hydrossis DSM 1100.</title>
        <authorList>
            <consortium name="US DOE Joint Genome Institute (JGI-PGF)"/>
            <person name="Lucas S."/>
            <person name="Han J."/>
            <person name="Lapidus A."/>
            <person name="Bruce D."/>
            <person name="Goodwin L."/>
            <person name="Pitluck S."/>
            <person name="Peters L."/>
            <person name="Kyrpides N."/>
            <person name="Mavromatis K."/>
            <person name="Ivanova N."/>
            <person name="Ovchinnikova G."/>
            <person name="Pagani I."/>
            <person name="Daligault H."/>
            <person name="Detter J.C."/>
            <person name="Han C."/>
            <person name="Land M."/>
            <person name="Hauser L."/>
            <person name="Markowitz V."/>
            <person name="Cheng J.-F."/>
            <person name="Hugenholtz P."/>
            <person name="Woyke T."/>
            <person name="Wu D."/>
            <person name="Verbarg S."/>
            <person name="Frueling A."/>
            <person name="Brambilla E."/>
            <person name="Klenk H.-P."/>
            <person name="Eisen J.A."/>
        </authorList>
    </citation>
    <scope>NUCLEOTIDE SEQUENCE</scope>
    <source>
        <strain>DSM 1100</strain>
    </source>
</reference>
<evidence type="ECO:0000256" key="2">
    <source>
        <dbReference type="ARBA" id="ARBA00012438"/>
    </source>
</evidence>
<sequence>MKKLNLVVYLCLFQIALLAQYSTQAIHFDSLTRELKQAKTDTARRDLLFQRGLANQFVDAKQSQADFRAAMRVSRAIGDEDRLLGDLLTLGYSYAMTGEPVKSIHLLQEALRYIEKKKEDASMALAFLANNYEAQGDLQRALHYARQSYQEYEARLKRKLFLDNRGYPAGPMRLGQLFEKLGQRDSAMYYAQVAQRRIQEIPLEGWFPYFYCQICNLLGKLYLQSNQTQEALQYFRTGLREGIRADFPSAINESKLSLAKYYAQVNRLDSAIHHATEAYLGASKIRGFEVMQAAANSLRKTYEQQGNYAKALYYNDLSVAARDSVSGAEKVREVQNLTFKEEQRQQKILQEIETKRIAYQNRVKMYSLLGVLLGALLLAFILYRNNQHKQRANALLQAQKEEIDSQKTQLQSSLETLKSTQAQLIQSEKLASLGELTAGIAHEIQNPLNFVNNFSELSAELAQELKEEVEKIELDKALIIDLANDLASNQEKINHHGQRASAIVKGMLEHSRTSTGVKEPTDLNALADEYLRLAYHGLRAKDSSFNATLETHFDPDLPLVSVVPPDIGRVLLNLINNAFYTVQQRASVGVTSSHADTVYQPTVTISTQKIDNQILIKVKDNGNGIPEAIRDKIFQPFFTTKPTGQGTGLGLSLAYDIVTKGHGGTLKAQSTENEGTEFILSLPVLV</sequence>
<dbReference type="Proteomes" id="UP000008461">
    <property type="component" value="Chromosome"/>
</dbReference>
<feature type="coiled-coil region" evidence="4">
    <location>
        <begin position="455"/>
        <end position="482"/>
    </location>
</feature>
<dbReference type="Pfam" id="PF00512">
    <property type="entry name" value="HisKA"/>
    <property type="match status" value="1"/>
</dbReference>
<evidence type="ECO:0000256" key="4">
    <source>
        <dbReference type="SAM" id="Coils"/>
    </source>
</evidence>
<keyword evidence="3" id="KW-0597">Phosphoprotein</keyword>
<dbReference type="InterPro" id="IPR004358">
    <property type="entry name" value="Sig_transdc_His_kin-like_C"/>
</dbReference>
<evidence type="ECO:0000259" key="7">
    <source>
        <dbReference type="PROSITE" id="PS50109"/>
    </source>
</evidence>
<keyword evidence="8" id="KW-0808">Transferase</keyword>
<dbReference type="EC" id="2.7.13.3" evidence="2"/>
<dbReference type="PRINTS" id="PR00344">
    <property type="entry name" value="BCTRLSENSOR"/>
</dbReference>
<gene>
    <name evidence="8" type="ordered locus">Halhy_0977</name>
</gene>
<dbReference type="PANTHER" id="PTHR43065:SF42">
    <property type="entry name" value="TWO-COMPONENT SENSOR PPRA"/>
    <property type="match status" value="1"/>
</dbReference>
<dbReference type="SUPFAM" id="SSF55874">
    <property type="entry name" value="ATPase domain of HSP90 chaperone/DNA topoisomerase II/histidine kinase"/>
    <property type="match status" value="1"/>
</dbReference>
<dbReference type="Gene3D" id="1.10.287.130">
    <property type="match status" value="1"/>
</dbReference>
<keyword evidence="5" id="KW-1133">Transmembrane helix</keyword>
<feature type="coiled-coil region" evidence="4">
    <location>
        <begin position="389"/>
        <end position="420"/>
    </location>
</feature>
<comment type="catalytic activity">
    <reaction evidence="1">
        <text>ATP + protein L-histidine = ADP + protein N-phospho-L-histidine.</text>
        <dbReference type="EC" id="2.7.13.3"/>
    </reaction>
</comment>
<dbReference type="InterPro" id="IPR003661">
    <property type="entry name" value="HisK_dim/P_dom"/>
</dbReference>
<dbReference type="eggNOG" id="COG4191">
    <property type="taxonomic scope" value="Bacteria"/>
</dbReference>
<dbReference type="Gene3D" id="1.25.40.10">
    <property type="entry name" value="Tetratricopeptide repeat domain"/>
    <property type="match status" value="2"/>
</dbReference>
<feature type="domain" description="Histidine kinase" evidence="7">
    <location>
        <begin position="439"/>
        <end position="686"/>
    </location>
</feature>
<dbReference type="SMART" id="SM00387">
    <property type="entry name" value="HATPase_c"/>
    <property type="match status" value="1"/>
</dbReference>
<dbReference type="InterPro" id="IPR011990">
    <property type="entry name" value="TPR-like_helical_dom_sf"/>
</dbReference>
<dbReference type="InterPro" id="IPR003594">
    <property type="entry name" value="HATPase_dom"/>
</dbReference>
<dbReference type="GO" id="GO:0000155">
    <property type="term" value="F:phosphorelay sensor kinase activity"/>
    <property type="evidence" value="ECO:0007669"/>
    <property type="project" value="InterPro"/>
</dbReference>
<dbReference type="InterPro" id="IPR005467">
    <property type="entry name" value="His_kinase_dom"/>
</dbReference>
<feature type="chain" id="PRO_5003311857" description="histidine kinase" evidence="6">
    <location>
        <begin position="20"/>
        <end position="686"/>
    </location>
</feature>
<accession>F4KP82</accession>
<dbReference type="SMART" id="SM00388">
    <property type="entry name" value="HisKA"/>
    <property type="match status" value="1"/>
</dbReference>
<dbReference type="SUPFAM" id="SSF47384">
    <property type="entry name" value="Homodimeric domain of signal transducing histidine kinase"/>
    <property type="match status" value="1"/>
</dbReference>
<dbReference type="KEGG" id="hhy:Halhy_0977"/>
<keyword evidence="6" id="KW-0732">Signal</keyword>
<dbReference type="InterPro" id="IPR036097">
    <property type="entry name" value="HisK_dim/P_sf"/>
</dbReference>
<dbReference type="EMBL" id="CP002691">
    <property type="protein sequence ID" value="AEE48876.1"/>
    <property type="molecule type" value="Genomic_DNA"/>
</dbReference>
<dbReference type="RefSeq" id="WP_013763434.1">
    <property type="nucleotide sequence ID" value="NC_015510.1"/>
</dbReference>
<evidence type="ECO:0000256" key="6">
    <source>
        <dbReference type="SAM" id="SignalP"/>
    </source>
</evidence>
<feature type="signal peptide" evidence="6">
    <location>
        <begin position="1"/>
        <end position="19"/>
    </location>
</feature>
<keyword evidence="5" id="KW-0472">Membrane</keyword>
<keyword evidence="4" id="KW-0175">Coiled coil</keyword>
<evidence type="ECO:0000256" key="5">
    <source>
        <dbReference type="SAM" id="Phobius"/>
    </source>
</evidence>
<reference evidence="8 9" key="1">
    <citation type="journal article" date="2011" name="Stand. Genomic Sci.">
        <title>Complete genome sequence of Haliscomenobacter hydrossis type strain (O).</title>
        <authorList>
            <consortium name="US DOE Joint Genome Institute (JGI-PGF)"/>
            <person name="Daligault H."/>
            <person name="Lapidus A."/>
            <person name="Zeytun A."/>
            <person name="Nolan M."/>
            <person name="Lucas S."/>
            <person name="Del Rio T.G."/>
            <person name="Tice H."/>
            <person name="Cheng J.F."/>
            <person name="Tapia R."/>
            <person name="Han C."/>
            <person name="Goodwin L."/>
            <person name="Pitluck S."/>
            <person name="Liolios K."/>
            <person name="Pagani I."/>
            <person name="Ivanova N."/>
            <person name="Huntemann M."/>
            <person name="Mavromatis K."/>
            <person name="Mikhailova N."/>
            <person name="Pati A."/>
            <person name="Chen A."/>
            <person name="Palaniappan K."/>
            <person name="Land M."/>
            <person name="Hauser L."/>
            <person name="Brambilla E.M."/>
            <person name="Rohde M."/>
            <person name="Verbarg S."/>
            <person name="Goker M."/>
            <person name="Bristow J."/>
            <person name="Eisen J.A."/>
            <person name="Markowitz V."/>
            <person name="Hugenholtz P."/>
            <person name="Kyrpides N.C."/>
            <person name="Klenk H.P."/>
            <person name="Woyke T."/>
        </authorList>
    </citation>
    <scope>NUCLEOTIDE SEQUENCE [LARGE SCALE GENOMIC DNA]</scope>
    <source>
        <strain evidence="9">ATCC 27775 / DSM 1100 / LMG 10767 / O</strain>
    </source>
</reference>
<dbReference type="InterPro" id="IPR036890">
    <property type="entry name" value="HATPase_C_sf"/>
</dbReference>
<dbReference type="HOGENOM" id="CLU_025723_0_0_10"/>
<dbReference type="AlphaFoldDB" id="F4KP82"/>
<keyword evidence="8" id="KW-0418">Kinase</keyword>
<proteinExistence type="predicted"/>
<dbReference type="STRING" id="760192.Halhy_0977"/>
<dbReference type="Gene3D" id="3.30.565.10">
    <property type="entry name" value="Histidine kinase-like ATPase, C-terminal domain"/>
    <property type="match status" value="1"/>
</dbReference>
<evidence type="ECO:0000256" key="3">
    <source>
        <dbReference type="ARBA" id="ARBA00022553"/>
    </source>
</evidence>
<name>F4KP82_HALH1</name>
<keyword evidence="9" id="KW-1185">Reference proteome</keyword>
<evidence type="ECO:0000313" key="8">
    <source>
        <dbReference type="EMBL" id="AEE48876.1"/>
    </source>
</evidence>
<dbReference type="eggNOG" id="COG0457">
    <property type="taxonomic scope" value="Bacteria"/>
</dbReference>
<feature type="transmembrane region" description="Helical" evidence="5">
    <location>
        <begin position="365"/>
        <end position="383"/>
    </location>
</feature>
<dbReference type="SUPFAM" id="SSF48452">
    <property type="entry name" value="TPR-like"/>
    <property type="match status" value="2"/>
</dbReference>
<keyword evidence="5" id="KW-0812">Transmembrane</keyword>